<name>A0A4Y9Y4A3_9AGAM</name>
<dbReference type="EMBL" id="SEOQ01000802">
    <property type="protein sequence ID" value="TFY56748.1"/>
    <property type="molecule type" value="Genomic_DNA"/>
</dbReference>
<evidence type="ECO:0000313" key="2">
    <source>
        <dbReference type="EMBL" id="TFY56748.1"/>
    </source>
</evidence>
<accession>A0A4Y9Y4A3</accession>
<comment type="caution">
    <text evidence="2">The sequence shown here is derived from an EMBL/GenBank/DDBJ whole genome shotgun (WGS) entry which is preliminary data.</text>
</comment>
<protein>
    <submittedName>
        <fullName evidence="2">Uncharacterized protein</fullName>
    </submittedName>
</protein>
<gene>
    <name evidence="2" type="ORF">EVG20_g8810</name>
</gene>
<proteinExistence type="predicted"/>
<reference evidence="2 3" key="1">
    <citation type="submission" date="2019-02" db="EMBL/GenBank/DDBJ databases">
        <title>Genome sequencing of the rare red list fungi Dentipellis fragilis.</title>
        <authorList>
            <person name="Buettner E."/>
            <person name="Kellner H."/>
        </authorList>
    </citation>
    <scope>NUCLEOTIDE SEQUENCE [LARGE SCALE GENOMIC DNA]</scope>
    <source>
        <strain evidence="2 3">DSM 105465</strain>
    </source>
</reference>
<dbReference type="AlphaFoldDB" id="A0A4Y9Y4A3"/>
<evidence type="ECO:0000256" key="1">
    <source>
        <dbReference type="SAM" id="MobiDB-lite"/>
    </source>
</evidence>
<keyword evidence="3" id="KW-1185">Reference proteome</keyword>
<feature type="region of interest" description="Disordered" evidence="1">
    <location>
        <begin position="1"/>
        <end position="21"/>
    </location>
</feature>
<dbReference type="Proteomes" id="UP000298327">
    <property type="component" value="Unassembled WGS sequence"/>
</dbReference>
<feature type="compositionally biased region" description="Polar residues" evidence="1">
    <location>
        <begin position="8"/>
        <end position="17"/>
    </location>
</feature>
<organism evidence="2 3">
    <name type="scientific">Dentipellis fragilis</name>
    <dbReference type="NCBI Taxonomy" id="205917"/>
    <lineage>
        <taxon>Eukaryota</taxon>
        <taxon>Fungi</taxon>
        <taxon>Dikarya</taxon>
        <taxon>Basidiomycota</taxon>
        <taxon>Agaricomycotina</taxon>
        <taxon>Agaricomycetes</taxon>
        <taxon>Russulales</taxon>
        <taxon>Hericiaceae</taxon>
        <taxon>Dentipellis</taxon>
    </lineage>
</organism>
<evidence type="ECO:0000313" key="3">
    <source>
        <dbReference type="Proteomes" id="UP000298327"/>
    </source>
</evidence>
<sequence>MYNDRESFPSSFPSDPQESLLFAPHSDYSVDTQHLDNDQTGYGSLLEDLYVGGSTPLLDVGPGGTFDLDYSPSDYPTMHSPLYNDVPRINVNTTVTARTQTTARPTRHCCAPQ</sequence>